<dbReference type="AlphaFoldDB" id="A0A199P2H4"/>
<dbReference type="InterPro" id="IPR025646">
    <property type="entry name" value="DUF4350"/>
</dbReference>
<gene>
    <name evidence="2" type="ORF">A6R73_02695</name>
</gene>
<dbReference type="Proteomes" id="UP000093858">
    <property type="component" value="Unassembled WGS sequence"/>
</dbReference>
<reference evidence="2 3" key="1">
    <citation type="submission" date="2016-04" db="EMBL/GenBank/DDBJ databases">
        <title>Xanthomonas translucens phylogeny.</title>
        <authorList>
            <person name="Langlois P."/>
        </authorList>
    </citation>
    <scope>NUCLEOTIDE SEQUENCE [LARGE SCALE GENOMIC DNA]</scope>
    <source>
        <strain evidence="2 3">B99</strain>
    </source>
</reference>
<name>A0A199P2H4_9XANT</name>
<organism evidence="2 3">
    <name type="scientific">Xanthomonas graminis pv. poae</name>
    <dbReference type="NCBI Taxonomy" id="227946"/>
    <lineage>
        <taxon>Bacteria</taxon>
        <taxon>Pseudomonadati</taxon>
        <taxon>Pseudomonadota</taxon>
        <taxon>Gammaproteobacteria</taxon>
        <taxon>Lysobacterales</taxon>
        <taxon>Lysobacteraceae</taxon>
        <taxon>Xanthomonas</taxon>
        <taxon>Xanthomonas translucens group</taxon>
        <taxon>Xanthomonas graminis</taxon>
    </lineage>
</organism>
<dbReference type="RefSeq" id="WP_064539614.1">
    <property type="nucleotide sequence ID" value="NZ_LWSU01000201.1"/>
</dbReference>
<sequence>MNSGTRNALIFLLGLLVTSVLAAWFLGRYERAERELALPPRGEAAYNPLYALRQTLRADGVRAESRQRLDLAAMRLQPHDSVLLFGDPRALSKPDSDALLAWVERGGHLILRTPAADKDDDKAKLPIFDALDVELEDGEPDHCLKLAIPGQPAHSEFCNGRRFQIDKDAASNLWGSDADYAYARLPYGDGTVDLLAEMDFLQNEDSKMRIAFNEKGSPMEGSPFFRQGGLRDVPHRLLARQILAPNYGHGTIYLIYSAELPSLWRTLFTRGWPAWLPALLMLLAWLWSRMQRFGPLRASPAGDRRSLLEHVRASGEHLFRYGKSALLYAAMRQAFLTRLRRRAPLAAALQGPAQAAAIAERLNLSPAQVEQALQAPAPKQHAAFRDRIRLLVQMRNQL</sequence>
<evidence type="ECO:0000259" key="1">
    <source>
        <dbReference type="Pfam" id="PF14258"/>
    </source>
</evidence>
<proteinExistence type="predicted"/>
<evidence type="ECO:0000313" key="2">
    <source>
        <dbReference type="EMBL" id="OAX55191.1"/>
    </source>
</evidence>
<protein>
    <recommendedName>
        <fullName evidence="1">DUF4350 domain-containing protein</fullName>
    </recommendedName>
</protein>
<dbReference type="EMBL" id="LWSU01000201">
    <property type="protein sequence ID" value="OAX55191.1"/>
    <property type="molecule type" value="Genomic_DNA"/>
</dbReference>
<feature type="domain" description="DUF4350" evidence="1">
    <location>
        <begin position="45"/>
        <end position="204"/>
    </location>
</feature>
<accession>A0A199P2H4</accession>
<evidence type="ECO:0000313" key="3">
    <source>
        <dbReference type="Proteomes" id="UP000093858"/>
    </source>
</evidence>
<dbReference type="Pfam" id="PF14258">
    <property type="entry name" value="DUF4350"/>
    <property type="match status" value="1"/>
</dbReference>
<comment type="caution">
    <text evidence="2">The sequence shown here is derived from an EMBL/GenBank/DDBJ whole genome shotgun (WGS) entry which is preliminary data.</text>
</comment>